<accession>A0A814QHD2</accession>
<organism evidence="2 5">
    <name type="scientific">Adineta ricciae</name>
    <name type="common">Rotifer</name>
    <dbReference type="NCBI Taxonomy" id="249248"/>
    <lineage>
        <taxon>Eukaryota</taxon>
        <taxon>Metazoa</taxon>
        <taxon>Spiralia</taxon>
        <taxon>Gnathifera</taxon>
        <taxon>Rotifera</taxon>
        <taxon>Eurotatoria</taxon>
        <taxon>Bdelloidea</taxon>
        <taxon>Adinetida</taxon>
        <taxon>Adinetidae</taxon>
        <taxon>Adineta</taxon>
    </lineage>
</organism>
<dbReference type="OrthoDB" id="10028586at2759"/>
<proteinExistence type="predicted"/>
<comment type="caution">
    <text evidence="2">The sequence shown here is derived from an EMBL/GenBank/DDBJ whole genome shotgun (WGS) entry which is preliminary data.</text>
</comment>
<feature type="compositionally biased region" description="Polar residues" evidence="1">
    <location>
        <begin position="65"/>
        <end position="79"/>
    </location>
</feature>
<keyword evidence="4" id="KW-1185">Reference proteome</keyword>
<evidence type="ECO:0000313" key="3">
    <source>
        <dbReference type="EMBL" id="CAF1336831.1"/>
    </source>
</evidence>
<gene>
    <name evidence="2" type="ORF">EDS130_LOCUS20984</name>
    <name evidence="3" type="ORF">XAT740_LOCUS30735</name>
</gene>
<protein>
    <submittedName>
        <fullName evidence="2">Uncharacterized protein</fullName>
    </submittedName>
</protein>
<dbReference type="EMBL" id="CAJNOJ010000104">
    <property type="protein sequence ID" value="CAF1119697.1"/>
    <property type="molecule type" value="Genomic_DNA"/>
</dbReference>
<feature type="region of interest" description="Disordered" evidence="1">
    <location>
        <begin position="65"/>
        <end position="86"/>
    </location>
</feature>
<evidence type="ECO:0000313" key="2">
    <source>
        <dbReference type="EMBL" id="CAF1119697.1"/>
    </source>
</evidence>
<evidence type="ECO:0000256" key="1">
    <source>
        <dbReference type="SAM" id="MobiDB-lite"/>
    </source>
</evidence>
<dbReference type="Proteomes" id="UP000663852">
    <property type="component" value="Unassembled WGS sequence"/>
</dbReference>
<dbReference type="EMBL" id="CAJNOR010002758">
    <property type="protein sequence ID" value="CAF1336831.1"/>
    <property type="molecule type" value="Genomic_DNA"/>
</dbReference>
<evidence type="ECO:0000313" key="5">
    <source>
        <dbReference type="Proteomes" id="UP000663852"/>
    </source>
</evidence>
<name>A0A814QHD2_ADIRI</name>
<evidence type="ECO:0000313" key="4">
    <source>
        <dbReference type="Proteomes" id="UP000663828"/>
    </source>
</evidence>
<dbReference type="AlphaFoldDB" id="A0A814QHD2"/>
<dbReference type="Proteomes" id="UP000663828">
    <property type="component" value="Unassembled WGS sequence"/>
</dbReference>
<sequence>MNVTASMMTSARPKENVDTRFFSQRAKDISLLNEQMKPAIAKPSSPSEVRFQFSNRTYVPIAKSSSTSTGIEHGNTTLPTDCRPNVSIGRGRTTVPLSSFVLQKDNLSTTSPTKANMNSTPIFVMHDEVQFVRPYFGPRNSNENSPTSALTLHKRAVLLSALKEIESGLKTL</sequence>
<reference evidence="2" key="1">
    <citation type="submission" date="2021-02" db="EMBL/GenBank/DDBJ databases">
        <authorList>
            <person name="Nowell W R."/>
        </authorList>
    </citation>
    <scope>NUCLEOTIDE SEQUENCE</scope>
</reference>